<dbReference type="GO" id="GO:0008395">
    <property type="term" value="F:steroid hydroxylase activity"/>
    <property type="evidence" value="ECO:0007669"/>
    <property type="project" value="TreeGrafter"/>
</dbReference>
<dbReference type="PANTHER" id="PTHR46696">
    <property type="entry name" value="P450, PUTATIVE (EUROFUNG)-RELATED"/>
    <property type="match status" value="1"/>
</dbReference>
<evidence type="ECO:0000256" key="6">
    <source>
        <dbReference type="ARBA" id="ARBA00023004"/>
    </source>
</evidence>
<evidence type="ECO:0000256" key="8">
    <source>
        <dbReference type="RuleBase" id="RU000461"/>
    </source>
</evidence>
<evidence type="ECO:0000256" key="3">
    <source>
        <dbReference type="ARBA" id="ARBA00022617"/>
    </source>
</evidence>
<dbReference type="Pfam" id="PF00067">
    <property type="entry name" value="p450"/>
    <property type="match status" value="1"/>
</dbReference>
<reference evidence="9" key="2">
    <citation type="submission" date="2020-09" db="EMBL/GenBank/DDBJ databases">
        <authorList>
            <person name="Sun Q."/>
            <person name="Sedlacek I."/>
        </authorList>
    </citation>
    <scope>NUCLEOTIDE SEQUENCE</scope>
    <source>
        <strain evidence="9">CCM 7905</strain>
    </source>
</reference>
<keyword evidence="6 8" id="KW-0408">Iron</keyword>
<dbReference type="GO" id="GO:0020037">
    <property type="term" value="F:heme binding"/>
    <property type="evidence" value="ECO:0007669"/>
    <property type="project" value="InterPro"/>
</dbReference>
<comment type="caution">
    <text evidence="9">The sequence shown here is derived from an EMBL/GenBank/DDBJ whole genome shotgun (WGS) entry which is preliminary data.</text>
</comment>
<dbReference type="FunFam" id="1.10.630.10:FF:000018">
    <property type="entry name" value="Cytochrome P450 monooxygenase"/>
    <property type="match status" value="1"/>
</dbReference>
<evidence type="ECO:0000256" key="5">
    <source>
        <dbReference type="ARBA" id="ARBA00023002"/>
    </source>
</evidence>
<protein>
    <submittedName>
        <fullName evidence="9">Cytochrome P450 140</fullName>
    </submittedName>
</protein>
<dbReference type="InterPro" id="IPR002397">
    <property type="entry name" value="Cyt_P450_B"/>
</dbReference>
<dbReference type="PRINTS" id="PR00359">
    <property type="entry name" value="BP450"/>
</dbReference>
<evidence type="ECO:0000256" key="4">
    <source>
        <dbReference type="ARBA" id="ARBA00022723"/>
    </source>
</evidence>
<evidence type="ECO:0000256" key="1">
    <source>
        <dbReference type="ARBA" id="ARBA00001971"/>
    </source>
</evidence>
<dbReference type="GO" id="GO:0006707">
    <property type="term" value="P:cholesterol catabolic process"/>
    <property type="evidence" value="ECO:0007669"/>
    <property type="project" value="TreeGrafter"/>
</dbReference>
<dbReference type="InterPro" id="IPR017972">
    <property type="entry name" value="Cyt_P450_CS"/>
</dbReference>
<dbReference type="SUPFAM" id="SSF48264">
    <property type="entry name" value="Cytochrome P450"/>
    <property type="match status" value="1"/>
</dbReference>
<keyword evidence="5 8" id="KW-0560">Oxidoreductase</keyword>
<name>A0A917LFQ5_9NOCA</name>
<evidence type="ECO:0000256" key="7">
    <source>
        <dbReference type="ARBA" id="ARBA00023033"/>
    </source>
</evidence>
<dbReference type="GO" id="GO:0036199">
    <property type="term" value="F:cholest-4-en-3-one 26-monooxygenase activity"/>
    <property type="evidence" value="ECO:0007669"/>
    <property type="project" value="TreeGrafter"/>
</dbReference>
<dbReference type="PANTHER" id="PTHR46696:SF4">
    <property type="entry name" value="BIOTIN BIOSYNTHESIS CYTOCHROME P450"/>
    <property type="match status" value="1"/>
</dbReference>
<accession>A0A917LFQ5</accession>
<comment type="cofactor">
    <cofactor evidence="1">
        <name>heme</name>
        <dbReference type="ChEBI" id="CHEBI:30413"/>
    </cofactor>
</comment>
<dbReference type="CDD" id="cd20625">
    <property type="entry name" value="CYP164-like"/>
    <property type="match status" value="1"/>
</dbReference>
<dbReference type="PROSITE" id="PS00086">
    <property type="entry name" value="CYTOCHROME_P450"/>
    <property type="match status" value="1"/>
</dbReference>
<gene>
    <name evidence="9" type="primary">cyp140</name>
    <name evidence="9" type="ORF">GCM10007304_36600</name>
</gene>
<dbReference type="InterPro" id="IPR001128">
    <property type="entry name" value="Cyt_P450"/>
</dbReference>
<evidence type="ECO:0000313" key="9">
    <source>
        <dbReference type="EMBL" id="GGG19352.1"/>
    </source>
</evidence>
<keyword evidence="4 8" id="KW-0479">Metal-binding</keyword>
<dbReference type="AlphaFoldDB" id="A0A917LFQ5"/>
<evidence type="ECO:0000313" key="10">
    <source>
        <dbReference type="Proteomes" id="UP000654257"/>
    </source>
</evidence>
<keyword evidence="10" id="KW-1185">Reference proteome</keyword>
<reference evidence="9" key="1">
    <citation type="journal article" date="2014" name="Int. J. Syst. Evol. Microbiol.">
        <title>Complete genome sequence of Corynebacterium casei LMG S-19264T (=DSM 44701T), isolated from a smear-ripened cheese.</title>
        <authorList>
            <consortium name="US DOE Joint Genome Institute (JGI-PGF)"/>
            <person name="Walter F."/>
            <person name="Albersmeier A."/>
            <person name="Kalinowski J."/>
            <person name="Ruckert C."/>
        </authorList>
    </citation>
    <scope>NUCLEOTIDE SEQUENCE</scope>
    <source>
        <strain evidence="9">CCM 7905</strain>
    </source>
</reference>
<comment type="similarity">
    <text evidence="2 8">Belongs to the cytochrome P450 family.</text>
</comment>
<dbReference type="InterPro" id="IPR036396">
    <property type="entry name" value="Cyt_P450_sf"/>
</dbReference>
<keyword evidence="3 8" id="KW-0349">Heme</keyword>
<dbReference type="GO" id="GO:0005506">
    <property type="term" value="F:iron ion binding"/>
    <property type="evidence" value="ECO:0007669"/>
    <property type="project" value="InterPro"/>
</dbReference>
<proteinExistence type="inferred from homology"/>
<keyword evidence="7 8" id="KW-0503">Monooxygenase</keyword>
<sequence>MHRHSNNTLGALMSVLDQVKDEARSRVRWVAMHGFIRFIAKRGVKINDPQAKLIADPATREDPKPVYKQIRDNGTLFDSRVVSLTVDHRVVFDLLRSDDFRTVIQGANLPAPLRAIEKRTRTSALHPLAPPSLLSVEPPSHTRYRKVVSSVFTVRAVNQMRDRLQVTADQLLDELVASGVGTVDIVDAYCAKLPVAVISDILGVPPEDRDRILKFGELAAPSLDFGLTWTQFRLVEKGLQGFDEWLADHIEFLRANPGDNLMSELIASSDDGVFLDDRELRATAGLVLAAGFETTVNLLGSGINLLINNPDQLARLFEDPSLWSNAVDEMLRLESPVQMTARVAKHPVEVEGHSLATGRTVVCVLAGANRDPKVFDDPDTFDVGRPNANKHLSFSGGRHFCLGAALARAESEVGLRTLFERFPDLSSAGAGVKRDTRVLRGFLTLPVHLGEPATIDA</sequence>
<evidence type="ECO:0000256" key="2">
    <source>
        <dbReference type="ARBA" id="ARBA00010617"/>
    </source>
</evidence>
<dbReference type="EMBL" id="BMCU01000004">
    <property type="protein sequence ID" value="GGG19352.1"/>
    <property type="molecule type" value="Genomic_DNA"/>
</dbReference>
<organism evidence="9 10">
    <name type="scientific">Rhodococcoides trifolii</name>
    <dbReference type="NCBI Taxonomy" id="908250"/>
    <lineage>
        <taxon>Bacteria</taxon>
        <taxon>Bacillati</taxon>
        <taxon>Actinomycetota</taxon>
        <taxon>Actinomycetes</taxon>
        <taxon>Mycobacteriales</taxon>
        <taxon>Nocardiaceae</taxon>
        <taxon>Rhodococcoides</taxon>
    </lineage>
</organism>
<dbReference type="Proteomes" id="UP000654257">
    <property type="component" value="Unassembled WGS sequence"/>
</dbReference>
<dbReference type="Gene3D" id="1.10.630.10">
    <property type="entry name" value="Cytochrome P450"/>
    <property type="match status" value="1"/>
</dbReference>